<organism evidence="13 14">
    <name type="scientific">Caerostris darwini</name>
    <dbReference type="NCBI Taxonomy" id="1538125"/>
    <lineage>
        <taxon>Eukaryota</taxon>
        <taxon>Metazoa</taxon>
        <taxon>Ecdysozoa</taxon>
        <taxon>Arthropoda</taxon>
        <taxon>Chelicerata</taxon>
        <taxon>Arachnida</taxon>
        <taxon>Araneae</taxon>
        <taxon>Araneomorphae</taxon>
        <taxon>Entelegynae</taxon>
        <taxon>Araneoidea</taxon>
        <taxon>Araneidae</taxon>
        <taxon>Caerostris</taxon>
    </lineage>
</organism>
<dbReference type="PROSITE" id="PS50067">
    <property type="entry name" value="KINESIN_MOTOR_2"/>
    <property type="match status" value="1"/>
</dbReference>
<evidence type="ECO:0000259" key="12">
    <source>
        <dbReference type="PROSITE" id="PS50067"/>
    </source>
</evidence>
<dbReference type="GO" id="GO:0090307">
    <property type="term" value="P:mitotic spindle assembly"/>
    <property type="evidence" value="ECO:0007669"/>
    <property type="project" value="TreeGrafter"/>
</dbReference>
<protein>
    <submittedName>
        <fullName evidence="13">Kinesin-like protein KIF20A</fullName>
    </submittedName>
</protein>
<evidence type="ECO:0000256" key="9">
    <source>
        <dbReference type="PROSITE-ProRule" id="PRU00283"/>
    </source>
</evidence>
<proteinExistence type="inferred from homology"/>
<dbReference type="Gene3D" id="3.40.850.10">
    <property type="entry name" value="Kinesin motor domain"/>
    <property type="match status" value="2"/>
</dbReference>
<dbReference type="GO" id="GO:0008574">
    <property type="term" value="F:plus-end-directed microtubule motor activity"/>
    <property type="evidence" value="ECO:0007669"/>
    <property type="project" value="TreeGrafter"/>
</dbReference>
<feature type="compositionally biased region" description="Basic and acidic residues" evidence="11">
    <location>
        <begin position="1596"/>
        <end position="1638"/>
    </location>
</feature>
<feature type="compositionally biased region" description="Basic and acidic residues" evidence="11">
    <location>
        <begin position="1665"/>
        <end position="1699"/>
    </location>
</feature>
<evidence type="ECO:0000256" key="4">
    <source>
        <dbReference type="ARBA" id="ARBA00022741"/>
    </source>
</evidence>
<dbReference type="PRINTS" id="PR00380">
    <property type="entry name" value="KINESINHEAVY"/>
</dbReference>
<dbReference type="GO" id="GO:0051231">
    <property type="term" value="P:spindle elongation"/>
    <property type="evidence" value="ECO:0007669"/>
    <property type="project" value="TreeGrafter"/>
</dbReference>
<evidence type="ECO:0000313" key="14">
    <source>
        <dbReference type="Proteomes" id="UP001054837"/>
    </source>
</evidence>
<feature type="coiled-coil region" evidence="10">
    <location>
        <begin position="509"/>
        <end position="609"/>
    </location>
</feature>
<feature type="coiled-coil region" evidence="10">
    <location>
        <begin position="857"/>
        <end position="916"/>
    </location>
</feature>
<dbReference type="GO" id="GO:0005524">
    <property type="term" value="F:ATP binding"/>
    <property type="evidence" value="ECO:0007669"/>
    <property type="project" value="UniProtKB-UniRule"/>
</dbReference>
<evidence type="ECO:0000256" key="5">
    <source>
        <dbReference type="ARBA" id="ARBA00022840"/>
    </source>
</evidence>
<gene>
    <name evidence="13" type="primary">Kif20a</name>
    <name evidence="13" type="ORF">CDAR_246581</name>
</gene>
<dbReference type="PANTHER" id="PTHR47970">
    <property type="entry name" value="KINESIN-LIKE PROTEIN KIF11"/>
    <property type="match status" value="1"/>
</dbReference>
<evidence type="ECO:0000256" key="1">
    <source>
        <dbReference type="ARBA" id="ARBA00004186"/>
    </source>
</evidence>
<name>A0AAV4T983_9ARAC</name>
<keyword evidence="6 10" id="KW-0175">Coiled coil</keyword>
<comment type="subcellular location">
    <subcellularLocation>
        <location evidence="1">Cytoplasm</location>
        <location evidence="1">Cytoskeleton</location>
        <location evidence="1">Spindle</location>
    </subcellularLocation>
</comment>
<evidence type="ECO:0000256" key="6">
    <source>
        <dbReference type="ARBA" id="ARBA00023054"/>
    </source>
</evidence>
<evidence type="ECO:0000313" key="13">
    <source>
        <dbReference type="EMBL" id="GIY42825.1"/>
    </source>
</evidence>
<feature type="coiled-coil region" evidence="10">
    <location>
        <begin position="945"/>
        <end position="1501"/>
    </location>
</feature>
<dbReference type="InterPro" id="IPR036961">
    <property type="entry name" value="Kinesin_motor_dom_sf"/>
</dbReference>
<evidence type="ECO:0000256" key="11">
    <source>
        <dbReference type="SAM" id="MobiDB-lite"/>
    </source>
</evidence>
<feature type="region of interest" description="Disordered" evidence="11">
    <location>
        <begin position="1787"/>
        <end position="1806"/>
    </location>
</feature>
<dbReference type="GO" id="GO:0072686">
    <property type="term" value="C:mitotic spindle"/>
    <property type="evidence" value="ECO:0007669"/>
    <property type="project" value="TreeGrafter"/>
</dbReference>
<dbReference type="SUPFAM" id="SSF52540">
    <property type="entry name" value="P-loop containing nucleoside triphosphate hydrolases"/>
    <property type="match status" value="1"/>
</dbReference>
<evidence type="ECO:0000256" key="2">
    <source>
        <dbReference type="ARBA" id="ARBA00022490"/>
    </source>
</evidence>
<feature type="coiled-coil region" evidence="10">
    <location>
        <begin position="689"/>
        <end position="825"/>
    </location>
</feature>
<dbReference type="EMBL" id="BPLQ01009263">
    <property type="protein sequence ID" value="GIY42825.1"/>
    <property type="molecule type" value="Genomic_DNA"/>
</dbReference>
<evidence type="ECO:0000256" key="8">
    <source>
        <dbReference type="ARBA" id="ARBA00023212"/>
    </source>
</evidence>
<dbReference type="PANTHER" id="PTHR47970:SF29">
    <property type="entry name" value="KINESIN FAMILY MEMBER 20B"/>
    <property type="match status" value="1"/>
</dbReference>
<comment type="similarity">
    <text evidence="9">Belongs to the TRAFAC class myosin-kinesin ATPase superfamily. Kinesin family.</text>
</comment>
<dbReference type="InterPro" id="IPR027417">
    <property type="entry name" value="P-loop_NTPase"/>
</dbReference>
<dbReference type="Proteomes" id="UP001054837">
    <property type="component" value="Unassembled WGS sequence"/>
</dbReference>
<evidence type="ECO:0000256" key="7">
    <source>
        <dbReference type="ARBA" id="ARBA00023175"/>
    </source>
</evidence>
<accession>A0AAV4T983</accession>
<sequence length="1820" mass="209577">MPRVTMCLDSVFLNSVDAPKSENMKVYARVRPMLQREEDEGYRECIAAIDEETVRAVVPESSAKFKNSTHNSQDIYDFKYSQAFGPEIGQFVFFEQTLKDTMQGFIEGQNCLIFSYGITNSGKTFTLQGDETNPGIIPLSMHLFFGSIEHQLMKEVCVKPDKFSDIFVLKDNERTEEIRLKEELMHISEQESFNKTSSTDCSTLGKSFSQVLIDCFRDNFKYQTETTLPPEEMMAAQSALYMREISKKSADQQPGECNIWISFIEIYNEYIYDLLQPNINQRTKLSLAEDQNGDVYVKGAREICVSNSTEAIKLLQVGRRNLRIASTKLNYQSSRSHCIFTVKVARVCDENNGGYSGKVNRISFCDLAGSERAAKSKTSGMRLKEAGYINTSLMVLGRCLELLRLNQNLKDKKMIPFRESKLTRLFSNHFLGKGKAVMIANASPCEYTFDETLNVLRFSALAKDLAINDSYISMASSSLQNITSQYNKSKMRVSDVPHDQSIDIDSSIMEDLQEKEEMIEKLLDLAESLKQNLEKEKKEKAEIEAKVRQEVCDEFAEYSDELLDKQKRNFEEHIAALKDLYKRRMDAMEDMYKERLNALKTEYEDEDDEESFETSLNKTNATFDKMEESLISFSPAAAPPPKTVSEVEESALVINTSMDCFDTIPDDNEKNVMELTTLKDDLEFVTMELQITKEKLEQTTQSLKESENEEAIAKEICDSLNTRLIEAKQVLEQYKKELAEVKTICETHENNIEQLLKEKKQSEDELLSLSEQHAKIVEEVKELRKDKLVAEERYTMQILESEKKALDLEEKCKELVSELEKVSQVLEEKSKMDNIQVEYENFKNCSNAETNDLKIHLNDISEKLELSIAEVDQLKKEKLAVEESFAKEKADLVAEKERLEEKCKELSSKLNECTEALNIEKSNFSNLKVEFENLKTDNDTVLEDFKILKENCNNITEELELAVAEVELLKKEKLIAEANYTKETTKFLDEKASLEEKCKELNSELENAILTATEEKSNLAGAKESSEDKIASISEQLDLANSEIEKLKKEKLKSEENFEKEKQDMLNENSAAVEESKTLISNLENANKVIQEQELKINKMEEKIKELESSYETCRVINSELTKDREDFEEKIVHLSDKLEELEDSKEKSKELSDELEKITEVLENEKSNVIELISKCSAYEVENAKILEDLKNLEENSAILPKKAENSDVTEELVDLKINLEKANEIIDEQKLKINELHLKITELESTCNTHKRNNSELEKDVKGLQEKYVMQSNDFEDCIRQYENSKELNVEMHEIAQELVEAKSKINELESKCINYEESNTKLLEDIKEWERKYVEASEDKENSLSIKTEELTSKLEKITEELSAKKLRIEEIEEEYSCLKSKNSELVRNLDIEKEKYKQLFEEKVLAISEVEKLQNEVDNFVGANSKTLSDLQTREADLQEKCNELNLKLEESSKTVEDQIIKISQMEEENKEYRNKNLDLSENVKSLEEKFDSYLNTYGSLVEILEKCEFSATANIKALRSSSVENVKQLTDLKRQVREKETSIDELERALCNSQEQIKQAEAETKKQIHALKEQHGVEIEEMSHLKKFVEEENEKLKSSAEKLQKEKEEMQNIRRQEEIKQMEEEMIIEEQKKDMKKIKKQKEEGVGKTSSNLKTRKKRSLSDISKDDSDLMNKENSEESGSKETRPEGEEKVVTKRRRVLRQRQEPAINFDPSDSESDLKPAKTNKKKGMSKVQSTSNAQKKTAVPKVPATRTSRRKLQEPIENPSPVKKAMAFMGSKLRSVAQSMSNMPSPRITRGRKKLFNADAPAMEKWKL</sequence>
<keyword evidence="8" id="KW-0206">Cytoskeleton</keyword>
<keyword evidence="5 9" id="KW-0067">ATP-binding</keyword>
<dbReference type="GO" id="GO:0008017">
    <property type="term" value="F:microtubule binding"/>
    <property type="evidence" value="ECO:0007669"/>
    <property type="project" value="InterPro"/>
</dbReference>
<feature type="domain" description="Kinesin motor" evidence="12">
    <location>
        <begin position="23"/>
        <end position="465"/>
    </location>
</feature>
<dbReference type="GO" id="GO:0005634">
    <property type="term" value="C:nucleus"/>
    <property type="evidence" value="ECO:0007669"/>
    <property type="project" value="TreeGrafter"/>
</dbReference>
<comment type="caution">
    <text evidence="13">The sequence shown here is derived from an EMBL/GenBank/DDBJ whole genome shotgun (WGS) entry which is preliminary data.</text>
</comment>
<dbReference type="Pfam" id="PF00225">
    <property type="entry name" value="Kinesin"/>
    <property type="match status" value="1"/>
</dbReference>
<evidence type="ECO:0000256" key="10">
    <source>
        <dbReference type="SAM" id="Coils"/>
    </source>
</evidence>
<keyword evidence="3" id="KW-0597">Phosphoprotein</keyword>
<evidence type="ECO:0000256" key="3">
    <source>
        <dbReference type="ARBA" id="ARBA00022553"/>
    </source>
</evidence>
<keyword evidence="7 9" id="KW-0505">Motor protein</keyword>
<dbReference type="InterPro" id="IPR001752">
    <property type="entry name" value="Kinesin_motor_dom"/>
</dbReference>
<feature type="compositionally biased region" description="Polar residues" evidence="11">
    <location>
        <begin position="1738"/>
        <end position="1747"/>
    </location>
</feature>
<keyword evidence="14" id="KW-1185">Reference proteome</keyword>
<feature type="region of interest" description="Disordered" evidence="11">
    <location>
        <begin position="1596"/>
        <end position="1775"/>
    </location>
</feature>
<keyword evidence="4 9" id="KW-0547">Nucleotide-binding</keyword>
<dbReference type="GO" id="GO:0007018">
    <property type="term" value="P:microtubule-based movement"/>
    <property type="evidence" value="ECO:0007669"/>
    <property type="project" value="InterPro"/>
</dbReference>
<keyword evidence="2" id="KW-0963">Cytoplasm</keyword>
<dbReference type="SMART" id="SM00129">
    <property type="entry name" value="KISc"/>
    <property type="match status" value="1"/>
</dbReference>
<dbReference type="GO" id="GO:0005876">
    <property type="term" value="C:spindle microtubule"/>
    <property type="evidence" value="ECO:0007669"/>
    <property type="project" value="TreeGrafter"/>
</dbReference>
<reference evidence="13 14" key="1">
    <citation type="submission" date="2021-06" db="EMBL/GenBank/DDBJ databases">
        <title>Caerostris darwini draft genome.</title>
        <authorList>
            <person name="Kono N."/>
            <person name="Arakawa K."/>
        </authorList>
    </citation>
    <scope>NUCLEOTIDE SEQUENCE [LARGE SCALE GENOMIC DNA]</scope>
</reference>
<dbReference type="InterPro" id="IPR047149">
    <property type="entry name" value="KIF11-like"/>
</dbReference>
<feature type="binding site" evidence="9">
    <location>
        <begin position="117"/>
        <end position="124"/>
    </location>
    <ligand>
        <name>ATP</name>
        <dbReference type="ChEBI" id="CHEBI:30616"/>
    </ligand>
</feature>